<name>A0ABZ2P642_9BRAD</name>
<reference evidence="2" key="2">
    <citation type="submission" date="2024-03" db="EMBL/GenBank/DDBJ databases">
        <authorList>
            <person name="Bromfield E.S.P."/>
            <person name="Cloutier S."/>
        </authorList>
    </citation>
    <scope>NUCLEOTIDE SEQUENCE</scope>
    <source>
        <strain evidence="2">5S5</strain>
    </source>
</reference>
<organism evidence="2 3">
    <name type="scientific">Bradyrhizobium septentrionale</name>
    <dbReference type="NCBI Taxonomy" id="1404411"/>
    <lineage>
        <taxon>Bacteria</taxon>
        <taxon>Pseudomonadati</taxon>
        <taxon>Pseudomonadota</taxon>
        <taxon>Alphaproteobacteria</taxon>
        <taxon>Hyphomicrobiales</taxon>
        <taxon>Nitrobacteraceae</taxon>
        <taxon>Bradyrhizobium</taxon>
    </lineage>
</organism>
<dbReference type="Gene3D" id="3.20.170.40">
    <property type="entry name" value="Rifampin ADP-ribosyltransferase domain"/>
    <property type="match status" value="1"/>
</dbReference>
<protein>
    <submittedName>
        <fullName evidence="2">NAD(+)--rifampin ADP-ribosyltransferase</fullName>
    </submittedName>
</protein>
<dbReference type="EMBL" id="CP147711">
    <property type="protein sequence ID" value="WXC82175.1"/>
    <property type="molecule type" value="Genomic_DNA"/>
</dbReference>
<accession>A0ABZ2P642</accession>
<proteinExistence type="predicted"/>
<dbReference type="InterPro" id="IPR021975">
    <property type="entry name" value="Rifampin_Arr"/>
</dbReference>
<evidence type="ECO:0000313" key="2">
    <source>
        <dbReference type="EMBL" id="WXC82175.1"/>
    </source>
</evidence>
<sequence>MTSETKGTYFHGGDRGLQVGDFILPQSETGVAGMSHPLHRKDRAYITPSIVDAHFYASDPDHAKPVVYVVKPEGEIEQDPDCNRLGGSFTCQKAKIIGIKKVPGKVIKKNRKAMIKNMHRLEAKKAARQ</sequence>
<feature type="domain" description="Rifampin ADP-ribosyltransferase" evidence="1">
    <location>
        <begin position="9"/>
        <end position="82"/>
    </location>
</feature>
<dbReference type="Proteomes" id="UP001432046">
    <property type="component" value="Chromosome"/>
</dbReference>
<dbReference type="RefSeq" id="WP_338834511.1">
    <property type="nucleotide sequence ID" value="NZ_CP147711.1"/>
</dbReference>
<gene>
    <name evidence="2" type="ORF">WDK88_11590</name>
</gene>
<keyword evidence="3" id="KW-1185">Reference proteome</keyword>
<reference evidence="2" key="1">
    <citation type="journal article" date="2021" name="Int. J. Syst. Evol. Microbiol.">
        <title>Bradyrhizobium septentrionale sp. nov. (sv. septentrionale) and Bradyrhizobium quebecense sp. nov. (sv. septentrionale) associated with legumes native to Canada possess rearranged symbiosis genes and numerous insertion sequences.</title>
        <authorList>
            <person name="Bromfield E.S.P."/>
            <person name="Cloutier S."/>
        </authorList>
    </citation>
    <scope>NUCLEOTIDE SEQUENCE</scope>
    <source>
        <strain evidence="2">5S5</strain>
    </source>
</reference>
<dbReference type="InterPro" id="IPR038611">
    <property type="entry name" value="Arr_sf"/>
</dbReference>
<evidence type="ECO:0000259" key="1">
    <source>
        <dbReference type="Pfam" id="PF12120"/>
    </source>
</evidence>
<evidence type="ECO:0000313" key="3">
    <source>
        <dbReference type="Proteomes" id="UP001432046"/>
    </source>
</evidence>
<dbReference type="Pfam" id="PF12120">
    <property type="entry name" value="Arr-ms"/>
    <property type="match status" value="1"/>
</dbReference>